<gene>
    <name evidence="2" type="ORF">GCM10009675_43520</name>
</gene>
<feature type="compositionally biased region" description="Basic and acidic residues" evidence="1">
    <location>
        <begin position="87"/>
        <end position="99"/>
    </location>
</feature>
<sequence>MTGGHRVEADTLNTVSATFHSAADKLGATEQPPEDVKAGEPSAAIAMVIAHLAEQSSQLVAGLHSIGDAVEQSRTDYEAQEQWSTDHLPKPEQGDNRPV</sequence>
<dbReference type="EMBL" id="BAAALM010000016">
    <property type="protein sequence ID" value="GAA1216580.1"/>
    <property type="molecule type" value="Genomic_DNA"/>
</dbReference>
<dbReference type="RefSeq" id="WP_253855622.1">
    <property type="nucleotide sequence ID" value="NZ_BAAALM010000016.1"/>
</dbReference>
<evidence type="ECO:0008006" key="4">
    <source>
        <dbReference type="Google" id="ProtNLM"/>
    </source>
</evidence>
<organism evidence="2 3">
    <name type="scientific">Prauserella alba</name>
    <dbReference type="NCBI Taxonomy" id="176898"/>
    <lineage>
        <taxon>Bacteria</taxon>
        <taxon>Bacillati</taxon>
        <taxon>Actinomycetota</taxon>
        <taxon>Actinomycetes</taxon>
        <taxon>Pseudonocardiales</taxon>
        <taxon>Pseudonocardiaceae</taxon>
        <taxon>Prauserella</taxon>
    </lineage>
</organism>
<protein>
    <recommendedName>
        <fullName evidence="4">Excreted virulence factor EspC, type VII ESX diderm</fullName>
    </recommendedName>
</protein>
<name>A0ABP4G7I9_9PSEU</name>
<reference evidence="3" key="1">
    <citation type="journal article" date="2019" name="Int. J. Syst. Evol. Microbiol.">
        <title>The Global Catalogue of Microorganisms (GCM) 10K type strain sequencing project: providing services to taxonomists for standard genome sequencing and annotation.</title>
        <authorList>
            <consortium name="The Broad Institute Genomics Platform"/>
            <consortium name="The Broad Institute Genome Sequencing Center for Infectious Disease"/>
            <person name="Wu L."/>
            <person name="Ma J."/>
        </authorList>
    </citation>
    <scope>NUCLEOTIDE SEQUENCE [LARGE SCALE GENOMIC DNA]</scope>
    <source>
        <strain evidence="3">JCM 13022</strain>
    </source>
</reference>
<comment type="caution">
    <text evidence="2">The sequence shown here is derived from an EMBL/GenBank/DDBJ whole genome shotgun (WGS) entry which is preliminary data.</text>
</comment>
<accession>A0ABP4G7I9</accession>
<keyword evidence="3" id="KW-1185">Reference proteome</keyword>
<dbReference type="Proteomes" id="UP001500467">
    <property type="component" value="Unassembled WGS sequence"/>
</dbReference>
<evidence type="ECO:0000313" key="2">
    <source>
        <dbReference type="EMBL" id="GAA1216580.1"/>
    </source>
</evidence>
<proteinExistence type="predicted"/>
<evidence type="ECO:0000313" key="3">
    <source>
        <dbReference type="Proteomes" id="UP001500467"/>
    </source>
</evidence>
<evidence type="ECO:0000256" key="1">
    <source>
        <dbReference type="SAM" id="MobiDB-lite"/>
    </source>
</evidence>
<feature type="region of interest" description="Disordered" evidence="1">
    <location>
        <begin position="72"/>
        <end position="99"/>
    </location>
</feature>